<sequence length="111" mass="12436">MKPLVGRPPDQRRDEITLPAAVDLIVPRFPAAEVGHHLYSFVTIPSENGRSVTNSHFKLWGFSIRLRRFAVLRATGRRSCISAQMPNHGPRDKRDGNGSPLLSFHQNTIPV</sequence>
<gene>
    <name evidence="2" type="ORF">ELI19_11435</name>
</gene>
<dbReference type="Proteomes" id="UP000292036">
    <property type="component" value="Unassembled WGS sequence"/>
</dbReference>
<reference evidence="2 3" key="1">
    <citation type="submission" date="2019-02" db="EMBL/GenBank/DDBJ databases">
        <title>The genomic architecture of introgression among sibling species of bacteria.</title>
        <authorList>
            <person name="Cavassim M.I.A."/>
            <person name="Moeskjaer S."/>
            <person name="Moslemi C."/>
            <person name="Fields B."/>
            <person name="Bachmann A."/>
            <person name="Vilhjalmsson B."/>
            <person name="Schierup M.H."/>
            <person name="Young J.P.W."/>
            <person name="Andersen S.U."/>
        </authorList>
    </citation>
    <scope>NUCLEOTIDE SEQUENCE [LARGE SCALE GENOMIC DNA]</scope>
    <source>
        <strain evidence="2 3">SM151B</strain>
    </source>
</reference>
<name>A0ABD7PRP7_RHILE</name>
<evidence type="ECO:0000313" key="3">
    <source>
        <dbReference type="Proteomes" id="UP000292036"/>
    </source>
</evidence>
<evidence type="ECO:0000256" key="1">
    <source>
        <dbReference type="SAM" id="MobiDB-lite"/>
    </source>
</evidence>
<accession>A0ABD7PRP7</accession>
<evidence type="ECO:0000313" key="2">
    <source>
        <dbReference type="EMBL" id="TAW30069.1"/>
    </source>
</evidence>
<comment type="caution">
    <text evidence="2">The sequence shown here is derived from an EMBL/GenBank/DDBJ whole genome shotgun (WGS) entry which is preliminary data.</text>
</comment>
<proteinExistence type="predicted"/>
<dbReference type="AlphaFoldDB" id="A0ABD7PRP7"/>
<dbReference type="EMBL" id="SIPS01000001">
    <property type="protein sequence ID" value="TAW30069.1"/>
    <property type="molecule type" value="Genomic_DNA"/>
</dbReference>
<feature type="region of interest" description="Disordered" evidence="1">
    <location>
        <begin position="82"/>
        <end position="111"/>
    </location>
</feature>
<protein>
    <submittedName>
        <fullName evidence="2">Uncharacterized protein</fullName>
    </submittedName>
</protein>
<organism evidence="2 3">
    <name type="scientific">Rhizobium leguminosarum</name>
    <dbReference type="NCBI Taxonomy" id="384"/>
    <lineage>
        <taxon>Bacteria</taxon>
        <taxon>Pseudomonadati</taxon>
        <taxon>Pseudomonadota</taxon>
        <taxon>Alphaproteobacteria</taxon>
        <taxon>Hyphomicrobiales</taxon>
        <taxon>Rhizobiaceae</taxon>
        <taxon>Rhizobium/Agrobacterium group</taxon>
        <taxon>Rhizobium</taxon>
    </lineage>
</organism>